<feature type="region of interest" description="Disordered" evidence="1">
    <location>
        <begin position="767"/>
        <end position="822"/>
    </location>
</feature>
<evidence type="ECO:0000256" key="1">
    <source>
        <dbReference type="SAM" id="MobiDB-lite"/>
    </source>
</evidence>
<feature type="compositionally biased region" description="Acidic residues" evidence="1">
    <location>
        <begin position="780"/>
        <end position="791"/>
    </location>
</feature>
<feature type="signal peptide" evidence="2">
    <location>
        <begin position="1"/>
        <end position="17"/>
    </location>
</feature>
<name>A0A9P6PXS1_9FUNG</name>
<dbReference type="EMBL" id="JAAAJB010000416">
    <property type="protein sequence ID" value="KAG0256286.1"/>
    <property type="molecule type" value="Genomic_DNA"/>
</dbReference>
<dbReference type="Proteomes" id="UP000807716">
    <property type="component" value="Unassembled WGS sequence"/>
</dbReference>
<protein>
    <recommendedName>
        <fullName evidence="5">Tail specific protease domain-containing protein</fullName>
    </recommendedName>
</protein>
<evidence type="ECO:0000313" key="3">
    <source>
        <dbReference type="EMBL" id="KAG0256286.1"/>
    </source>
</evidence>
<dbReference type="AlphaFoldDB" id="A0A9P6PXS1"/>
<evidence type="ECO:0000256" key="2">
    <source>
        <dbReference type="SAM" id="SignalP"/>
    </source>
</evidence>
<gene>
    <name evidence="3" type="ORF">DFQ27_005795</name>
</gene>
<dbReference type="PANTHER" id="PTHR37049:SF4">
    <property type="entry name" value="RHODANESE DOMAIN-CONTAINING PROTEIN"/>
    <property type="match status" value="1"/>
</dbReference>
<dbReference type="InterPro" id="IPR029045">
    <property type="entry name" value="ClpP/crotonase-like_dom_sf"/>
</dbReference>
<dbReference type="OrthoDB" id="27214at2759"/>
<feature type="compositionally biased region" description="Basic and acidic residues" evidence="1">
    <location>
        <begin position="768"/>
        <end position="779"/>
    </location>
</feature>
<keyword evidence="4" id="KW-1185">Reference proteome</keyword>
<feature type="chain" id="PRO_5040119725" description="Tail specific protease domain-containing protein" evidence="2">
    <location>
        <begin position="18"/>
        <end position="822"/>
    </location>
</feature>
<dbReference type="InterPro" id="IPR052766">
    <property type="entry name" value="S41A_metabolite_peptidase"/>
</dbReference>
<dbReference type="SUPFAM" id="SSF52096">
    <property type="entry name" value="ClpP/crotonase"/>
    <property type="match status" value="1"/>
</dbReference>
<organism evidence="3 4">
    <name type="scientific">Actinomortierella ambigua</name>
    <dbReference type="NCBI Taxonomy" id="1343610"/>
    <lineage>
        <taxon>Eukaryota</taxon>
        <taxon>Fungi</taxon>
        <taxon>Fungi incertae sedis</taxon>
        <taxon>Mucoromycota</taxon>
        <taxon>Mortierellomycotina</taxon>
        <taxon>Mortierellomycetes</taxon>
        <taxon>Mortierellales</taxon>
        <taxon>Mortierellaceae</taxon>
        <taxon>Actinomortierella</taxon>
    </lineage>
</organism>
<keyword evidence="2" id="KW-0732">Signal</keyword>
<evidence type="ECO:0008006" key="5">
    <source>
        <dbReference type="Google" id="ProtNLM"/>
    </source>
</evidence>
<comment type="caution">
    <text evidence="3">The sequence shown here is derived from an EMBL/GenBank/DDBJ whole genome shotgun (WGS) entry which is preliminary data.</text>
</comment>
<accession>A0A9P6PXS1</accession>
<evidence type="ECO:0000313" key="4">
    <source>
        <dbReference type="Proteomes" id="UP000807716"/>
    </source>
</evidence>
<reference evidence="3" key="1">
    <citation type="journal article" date="2020" name="Fungal Divers.">
        <title>Resolving the Mortierellaceae phylogeny through synthesis of multi-gene phylogenetics and phylogenomics.</title>
        <authorList>
            <person name="Vandepol N."/>
            <person name="Liber J."/>
            <person name="Desiro A."/>
            <person name="Na H."/>
            <person name="Kennedy M."/>
            <person name="Barry K."/>
            <person name="Grigoriev I.V."/>
            <person name="Miller A.N."/>
            <person name="O'Donnell K."/>
            <person name="Stajich J.E."/>
            <person name="Bonito G."/>
        </authorList>
    </citation>
    <scope>NUCLEOTIDE SEQUENCE</scope>
    <source>
        <strain evidence="3">BC1065</strain>
    </source>
</reference>
<proteinExistence type="predicted"/>
<sequence>MRSALLVASLAITPLTSELLAQARLIHSHVAKTDFSLLPPPVKAPSAPSLPFTIQSDRLYLANESWAHYQHLDYIDPDLDACAHAANHAKINNNIVPFKYAKGCYEQFAFSPQIRDDTIDSISATLESFYVFQDIAKAPPLMENSELEPVDLSYELEQLKHKTYATDYAFHTDLSHVISRLQDPHTTYRNMCYHQFVFVQPLSTYGVYEDGQQRVKVANVLPKLDPRLSRDLLDCEVTHIDGMPAFDVMVEYVRAKPYSKDRGVRLNKAFSNLVHDRTGSYFDRYTLGAFAQRSYLPHNSSVTYTIDCSIKNLSNTTKLTQSKRITTDGKKEDATASVFDALPLAAPLQTTLVLEWSALDASTRSYNSTKSFCKEFCTFDGSKTTKKFVLDNAIADDFQSGHGLDHDIRLKSRELYRGPYASFHLLQDGLTAVFRLATEEPHKDDKDHRLFYTNIDEGMEKIKNAGATRLIIDLQNNSGGIICWGRYVLQTLFPRTVDSPYIYNLRASPLAQALAISTFSHKSKDDVSPYEGLIDPVTGEQVPDESWMVPGIQLVNRTGQFSHRVTDRFCSRVARLKDSDIENPFEAKDIALLTNGYCGSTCAVLALQLKERHCDISTVTIGGHHDQSMMFTSFPGGAVQANNTLWIKRIRQLYSTLPDEVRTPEMDARVPKFIPANGQLAFTFREVMSASQPAMVSEYMRIPSDYRMDYTTARFRLPSILWEDVRKLVWGDPEMQASAVNTDTTDSMPRIISVRFDEDFQSSISKMEGYDGKRDLGEREAEENEEEDEEAWLGQYSEEPGLKSQTPSRVQAPKVISEEFIT</sequence>
<dbReference type="Gene3D" id="3.90.226.10">
    <property type="entry name" value="2-enoyl-CoA Hydratase, Chain A, domain 1"/>
    <property type="match status" value="1"/>
</dbReference>
<dbReference type="PANTHER" id="PTHR37049">
    <property type="entry name" value="PEPTIDASE S41 FAMILY PROTEIN"/>
    <property type="match status" value="1"/>
</dbReference>